<reference evidence="1 2" key="1">
    <citation type="journal article" date="2019" name="Int. J. Syst. Evol. Microbiol.">
        <title>The Global Catalogue of Microorganisms (GCM) 10K type strain sequencing project: providing services to taxonomists for standard genome sequencing and annotation.</title>
        <authorList>
            <consortium name="The Broad Institute Genomics Platform"/>
            <consortium name="The Broad Institute Genome Sequencing Center for Infectious Disease"/>
            <person name="Wu L."/>
            <person name="Ma J."/>
        </authorList>
    </citation>
    <scope>NUCLEOTIDE SEQUENCE [LARGE SCALE GENOMIC DNA]</scope>
    <source>
        <strain evidence="1 2">JCM 14330</strain>
    </source>
</reference>
<keyword evidence="2" id="KW-1185">Reference proteome</keyword>
<name>A0ABN1BSF2_9BURK</name>
<protein>
    <submittedName>
        <fullName evidence="1">Uncharacterized protein</fullName>
    </submittedName>
</protein>
<evidence type="ECO:0000313" key="2">
    <source>
        <dbReference type="Proteomes" id="UP001501706"/>
    </source>
</evidence>
<organism evidence="1 2">
    <name type="scientific">Pigmentiphaga daeguensis</name>
    <dbReference type="NCBI Taxonomy" id="414049"/>
    <lineage>
        <taxon>Bacteria</taxon>
        <taxon>Pseudomonadati</taxon>
        <taxon>Pseudomonadota</taxon>
        <taxon>Betaproteobacteria</taxon>
        <taxon>Burkholderiales</taxon>
        <taxon>Alcaligenaceae</taxon>
        <taxon>Pigmentiphaga</taxon>
    </lineage>
</organism>
<comment type="caution">
    <text evidence="1">The sequence shown here is derived from an EMBL/GenBank/DDBJ whole genome shotgun (WGS) entry which is preliminary data.</text>
</comment>
<evidence type="ECO:0000313" key="1">
    <source>
        <dbReference type="EMBL" id="GAA0504193.1"/>
    </source>
</evidence>
<gene>
    <name evidence="1" type="ORF">GCM10009097_21320</name>
</gene>
<dbReference type="EMBL" id="BAAAEN010000006">
    <property type="protein sequence ID" value="GAA0504193.1"/>
    <property type="molecule type" value="Genomic_DNA"/>
</dbReference>
<accession>A0ABN1BSF2</accession>
<dbReference type="Proteomes" id="UP001501706">
    <property type="component" value="Unassembled WGS sequence"/>
</dbReference>
<sequence length="63" mass="6754">MQFVAIDEDGVAGGQHRRRFSNLVFMAGAVQFDHGMVDGMRMRACGTHLVEQAGPADMAMGNG</sequence>
<proteinExistence type="predicted"/>